<evidence type="ECO:0000256" key="1">
    <source>
        <dbReference type="SAM" id="MobiDB-lite"/>
    </source>
</evidence>
<sequence>MGFGYVLRLPGTSGAKQPQRRSHGGHDRATGGVALRRAGGPVRSIAAVTDRYGTDVLADNPHQRRKVRAVETAVEMGMVLEDVTSGFVGAVVRVEYGRMDLEDRHGRRRGFPVGPGYLLDGKPVILTPPRKAAPVAPTRTASGSVAVQGVRARTAIGGRIYVEGRHDAELVEQVWGDDLRIEGVVVEYLGGVDDLPALVAEFAPGPGRRLGVLVDHLVTGSKESRIADAVRSGPHGEDALVVGHPFVDIWQAVKPARVGLTAWPTIPRSIEWKHGICQALGWPHADQADIARAWQRIRSRVRDWNDLESALIGRVEELIDFVTAPGQ</sequence>
<gene>
    <name evidence="4" type="ORF">NCTC10821_00407</name>
</gene>
<dbReference type="InterPro" id="IPR021447">
    <property type="entry name" value="DUF3097_C"/>
</dbReference>
<dbReference type="InterPro" id="IPR053883">
    <property type="entry name" value="DUF3097_N"/>
</dbReference>
<evidence type="ECO:0000259" key="2">
    <source>
        <dbReference type="Pfam" id="PF11296"/>
    </source>
</evidence>
<feature type="region of interest" description="Disordered" evidence="1">
    <location>
        <begin position="9"/>
        <end position="32"/>
    </location>
</feature>
<dbReference type="EMBL" id="UGQT01000001">
    <property type="protein sequence ID" value="STZ56914.1"/>
    <property type="molecule type" value="Genomic_DNA"/>
</dbReference>
<dbReference type="Proteomes" id="UP000254978">
    <property type="component" value="Unassembled WGS sequence"/>
</dbReference>
<evidence type="ECO:0000313" key="4">
    <source>
        <dbReference type="EMBL" id="STZ56914.1"/>
    </source>
</evidence>
<evidence type="ECO:0000259" key="3">
    <source>
        <dbReference type="Pfam" id="PF22845"/>
    </source>
</evidence>
<accession>A0A378T923</accession>
<organism evidence="4 5">
    <name type="scientific">Mycolicibacterium tokaiense</name>
    <dbReference type="NCBI Taxonomy" id="39695"/>
    <lineage>
        <taxon>Bacteria</taxon>
        <taxon>Bacillati</taxon>
        <taxon>Actinomycetota</taxon>
        <taxon>Actinomycetes</taxon>
        <taxon>Mycobacteriales</taxon>
        <taxon>Mycobacteriaceae</taxon>
        <taxon>Mycolicibacterium</taxon>
    </lineage>
</organism>
<reference evidence="4 5" key="1">
    <citation type="submission" date="2018-06" db="EMBL/GenBank/DDBJ databases">
        <authorList>
            <consortium name="Pathogen Informatics"/>
            <person name="Doyle S."/>
        </authorList>
    </citation>
    <scope>NUCLEOTIDE SEQUENCE [LARGE SCALE GENOMIC DNA]</scope>
    <source>
        <strain evidence="4 5">NCTC10821</strain>
    </source>
</reference>
<evidence type="ECO:0000313" key="5">
    <source>
        <dbReference type="Proteomes" id="UP000254978"/>
    </source>
</evidence>
<feature type="domain" description="DUF3097" evidence="3">
    <location>
        <begin position="72"/>
        <end position="129"/>
    </location>
</feature>
<feature type="domain" description="DUF3097" evidence="2">
    <location>
        <begin position="159"/>
        <end position="323"/>
    </location>
</feature>
<name>A0A378T923_9MYCO</name>
<dbReference type="AlphaFoldDB" id="A0A378T923"/>
<proteinExistence type="predicted"/>
<dbReference type="Pfam" id="PF11296">
    <property type="entry name" value="DUF3097_C"/>
    <property type="match status" value="1"/>
</dbReference>
<dbReference type="Pfam" id="PF22845">
    <property type="entry name" value="DUF3097_N"/>
    <property type="match status" value="1"/>
</dbReference>
<keyword evidence="5" id="KW-1185">Reference proteome</keyword>
<protein>
    <submittedName>
        <fullName evidence="4">Protein of uncharacterized function (DUF3097)</fullName>
    </submittedName>
</protein>